<evidence type="ECO:0000313" key="1">
    <source>
        <dbReference type="EMBL" id="KAK1259073.1"/>
    </source>
</evidence>
<proteinExistence type="predicted"/>
<dbReference type="AlphaFoldDB" id="A0AAV9A4H3"/>
<dbReference type="EMBL" id="JAUJYN010000012">
    <property type="protein sequence ID" value="KAK1259073.1"/>
    <property type="molecule type" value="Genomic_DNA"/>
</dbReference>
<evidence type="ECO:0000313" key="2">
    <source>
        <dbReference type="Proteomes" id="UP001179952"/>
    </source>
</evidence>
<dbReference type="InterPro" id="IPR052343">
    <property type="entry name" value="Retrotransposon-Effector_Assoc"/>
</dbReference>
<dbReference type="PANTHER" id="PTHR46890:SF48">
    <property type="entry name" value="RNA-DIRECTED DNA POLYMERASE"/>
    <property type="match status" value="1"/>
</dbReference>
<organism evidence="1 2">
    <name type="scientific">Acorus gramineus</name>
    <name type="common">Dwarf sweet flag</name>
    <dbReference type="NCBI Taxonomy" id="55184"/>
    <lineage>
        <taxon>Eukaryota</taxon>
        <taxon>Viridiplantae</taxon>
        <taxon>Streptophyta</taxon>
        <taxon>Embryophyta</taxon>
        <taxon>Tracheophyta</taxon>
        <taxon>Spermatophyta</taxon>
        <taxon>Magnoliopsida</taxon>
        <taxon>Liliopsida</taxon>
        <taxon>Acoraceae</taxon>
        <taxon>Acorus</taxon>
    </lineage>
</organism>
<keyword evidence="2" id="KW-1185">Reference proteome</keyword>
<protein>
    <recommendedName>
        <fullName evidence="3">Reverse transcriptase domain-containing protein</fullName>
    </recommendedName>
</protein>
<reference evidence="1" key="1">
    <citation type="journal article" date="2023" name="Nat. Commun.">
        <title>Diploid and tetraploid genomes of Acorus and the evolution of monocots.</title>
        <authorList>
            <person name="Ma L."/>
            <person name="Liu K.W."/>
            <person name="Li Z."/>
            <person name="Hsiao Y.Y."/>
            <person name="Qi Y."/>
            <person name="Fu T."/>
            <person name="Tang G.D."/>
            <person name="Zhang D."/>
            <person name="Sun W.H."/>
            <person name="Liu D.K."/>
            <person name="Li Y."/>
            <person name="Chen G.Z."/>
            <person name="Liu X.D."/>
            <person name="Liao X.Y."/>
            <person name="Jiang Y.T."/>
            <person name="Yu X."/>
            <person name="Hao Y."/>
            <person name="Huang J."/>
            <person name="Zhao X.W."/>
            <person name="Ke S."/>
            <person name="Chen Y.Y."/>
            <person name="Wu W.L."/>
            <person name="Hsu J.L."/>
            <person name="Lin Y.F."/>
            <person name="Huang M.D."/>
            <person name="Li C.Y."/>
            <person name="Huang L."/>
            <person name="Wang Z.W."/>
            <person name="Zhao X."/>
            <person name="Zhong W.Y."/>
            <person name="Peng D.H."/>
            <person name="Ahmad S."/>
            <person name="Lan S."/>
            <person name="Zhang J.S."/>
            <person name="Tsai W.C."/>
            <person name="Van de Peer Y."/>
            <person name="Liu Z.J."/>
        </authorList>
    </citation>
    <scope>NUCLEOTIDE SEQUENCE</scope>
    <source>
        <strain evidence="1">SCP</strain>
    </source>
</reference>
<name>A0AAV9A4H3_ACOGR</name>
<dbReference type="Proteomes" id="UP001179952">
    <property type="component" value="Unassembled WGS sequence"/>
</dbReference>
<accession>A0AAV9A4H3</accession>
<evidence type="ECO:0008006" key="3">
    <source>
        <dbReference type="Google" id="ProtNLM"/>
    </source>
</evidence>
<comment type="caution">
    <text evidence="1">The sequence shown here is derived from an EMBL/GenBank/DDBJ whole genome shotgun (WGS) entry which is preliminary data.</text>
</comment>
<reference evidence="1" key="2">
    <citation type="submission" date="2023-06" db="EMBL/GenBank/DDBJ databases">
        <authorList>
            <person name="Ma L."/>
            <person name="Liu K.-W."/>
            <person name="Li Z."/>
            <person name="Hsiao Y.-Y."/>
            <person name="Qi Y."/>
            <person name="Fu T."/>
            <person name="Tang G."/>
            <person name="Zhang D."/>
            <person name="Sun W.-H."/>
            <person name="Liu D.-K."/>
            <person name="Li Y."/>
            <person name="Chen G.-Z."/>
            <person name="Liu X.-D."/>
            <person name="Liao X.-Y."/>
            <person name="Jiang Y.-T."/>
            <person name="Yu X."/>
            <person name="Hao Y."/>
            <person name="Huang J."/>
            <person name="Zhao X.-W."/>
            <person name="Ke S."/>
            <person name="Chen Y.-Y."/>
            <person name="Wu W.-L."/>
            <person name="Hsu J.-L."/>
            <person name="Lin Y.-F."/>
            <person name="Huang M.-D."/>
            <person name="Li C.-Y."/>
            <person name="Huang L."/>
            <person name="Wang Z.-W."/>
            <person name="Zhao X."/>
            <person name="Zhong W.-Y."/>
            <person name="Peng D.-H."/>
            <person name="Ahmad S."/>
            <person name="Lan S."/>
            <person name="Zhang J.-S."/>
            <person name="Tsai W.-C."/>
            <person name="Van De Peer Y."/>
            <person name="Liu Z.-J."/>
        </authorList>
    </citation>
    <scope>NUCLEOTIDE SEQUENCE</scope>
    <source>
        <strain evidence="1">SCP</strain>
        <tissue evidence="1">Leaves</tissue>
    </source>
</reference>
<dbReference type="PANTHER" id="PTHR46890">
    <property type="entry name" value="NON-LTR RETROLELEMENT REVERSE TRANSCRIPTASE-LIKE PROTEIN-RELATED"/>
    <property type="match status" value="1"/>
</dbReference>
<sequence>MWLSSGDSNSKFFYASIKSRSVLNIIFRLRIPDGSYLSNLEEIKEHIVHYYTDFLNRGSGTCIPPLQAYGTLSVEDNSHLLSPVMAEEIRKSIFSLKSLSYLVPDGFPVRFFQLFWSTVKNDLVEAIQSFFLSENILRQVSNSFIALIPKSLDAETIDNYCPISLCNTLYKIITKVMALRLRSLLPQLVSDHQVAFIKGRSIHHNILLAHELIKYLSNPGMSRACKLTSERHSKASNGHSSNRF</sequence>
<gene>
    <name evidence="1" type="ORF">QJS04_geneDACA023247</name>
</gene>